<protein>
    <recommendedName>
        <fullName evidence="1">LarA-like N-terminal domain-containing protein</fullName>
    </recommendedName>
</protein>
<sequence>MINLDLNYGLSKLSIELPNSAIVVRYGKTYQDPPQIDPVKATQLALKKPIGIPPLKELAGPGKTAAIVFPDRVKGGAHALAHRKVSIPLVIKQLISGGCNINDITLVCAQGLHRRNTYEEWLWYLGPEIVNQFWPNRIINHDAEDPNLLDLGLVGMGNSVQTNNFVANVDIPILIGHCAANPYGGYSGGYKMLVTGLAGQQSIASHHSPKTMLRRDWLGGAINSHMRSQFQSIGEYIEQKTEKT</sequence>
<dbReference type="GO" id="GO:0050043">
    <property type="term" value="F:lactate racemase activity"/>
    <property type="evidence" value="ECO:0007669"/>
    <property type="project" value="InterPro"/>
</dbReference>
<dbReference type="InterPro" id="IPR018657">
    <property type="entry name" value="LarA-like_N"/>
</dbReference>
<feature type="non-terminal residue" evidence="2">
    <location>
        <position position="244"/>
    </location>
</feature>
<accession>A0A382LSN5</accession>
<feature type="domain" description="LarA-like N-terminal" evidence="1">
    <location>
        <begin position="8"/>
        <end position="209"/>
    </location>
</feature>
<name>A0A382LSN5_9ZZZZ</name>
<dbReference type="AlphaFoldDB" id="A0A382LSN5"/>
<proteinExistence type="predicted"/>
<dbReference type="Pfam" id="PF09861">
    <property type="entry name" value="Lar_N"/>
    <property type="match status" value="1"/>
</dbReference>
<dbReference type="Gene3D" id="3.40.50.11440">
    <property type="match status" value="1"/>
</dbReference>
<gene>
    <name evidence="2" type="ORF">METZ01_LOCUS292618</name>
</gene>
<organism evidence="2">
    <name type="scientific">marine metagenome</name>
    <dbReference type="NCBI Taxonomy" id="408172"/>
    <lineage>
        <taxon>unclassified sequences</taxon>
        <taxon>metagenomes</taxon>
        <taxon>ecological metagenomes</taxon>
    </lineage>
</organism>
<dbReference type="InterPro" id="IPR048068">
    <property type="entry name" value="LarA-like"/>
</dbReference>
<reference evidence="2" key="1">
    <citation type="submission" date="2018-05" db="EMBL/GenBank/DDBJ databases">
        <authorList>
            <person name="Lanie J.A."/>
            <person name="Ng W.-L."/>
            <person name="Kazmierczak K.M."/>
            <person name="Andrzejewski T.M."/>
            <person name="Davidsen T.M."/>
            <person name="Wayne K.J."/>
            <person name="Tettelin H."/>
            <person name="Glass J.I."/>
            <person name="Rusch D."/>
            <person name="Podicherti R."/>
            <person name="Tsui H.-C.T."/>
            <person name="Winkler M.E."/>
        </authorList>
    </citation>
    <scope>NUCLEOTIDE SEQUENCE</scope>
</reference>
<evidence type="ECO:0000259" key="1">
    <source>
        <dbReference type="Pfam" id="PF09861"/>
    </source>
</evidence>
<dbReference type="PANTHER" id="PTHR33171">
    <property type="entry name" value="LAR_N DOMAIN-CONTAINING PROTEIN"/>
    <property type="match status" value="1"/>
</dbReference>
<dbReference type="EMBL" id="UINC01089026">
    <property type="protein sequence ID" value="SVC39764.1"/>
    <property type="molecule type" value="Genomic_DNA"/>
</dbReference>
<dbReference type="PANTHER" id="PTHR33171:SF17">
    <property type="entry name" value="LARA-LIKE N-TERMINAL DOMAIN-CONTAINING PROTEIN"/>
    <property type="match status" value="1"/>
</dbReference>
<evidence type="ECO:0000313" key="2">
    <source>
        <dbReference type="EMBL" id="SVC39764.1"/>
    </source>
</evidence>